<evidence type="ECO:0000313" key="7">
    <source>
        <dbReference type="Proteomes" id="UP001286456"/>
    </source>
</evidence>
<evidence type="ECO:0000256" key="3">
    <source>
        <dbReference type="ARBA" id="ARBA00023242"/>
    </source>
</evidence>
<organism evidence="6 7">
    <name type="scientific">Cercophora scortea</name>
    <dbReference type="NCBI Taxonomy" id="314031"/>
    <lineage>
        <taxon>Eukaryota</taxon>
        <taxon>Fungi</taxon>
        <taxon>Dikarya</taxon>
        <taxon>Ascomycota</taxon>
        <taxon>Pezizomycotina</taxon>
        <taxon>Sordariomycetes</taxon>
        <taxon>Sordariomycetidae</taxon>
        <taxon>Sordariales</taxon>
        <taxon>Lasiosphaeriaceae</taxon>
        <taxon>Cercophora</taxon>
    </lineage>
</organism>
<proteinExistence type="inferred from homology"/>
<comment type="subcellular location">
    <subcellularLocation>
        <location evidence="1">Nucleus</location>
    </subcellularLocation>
</comment>
<reference evidence="6" key="2">
    <citation type="submission" date="2023-06" db="EMBL/GenBank/DDBJ databases">
        <authorList>
            <consortium name="Lawrence Berkeley National Laboratory"/>
            <person name="Haridas S."/>
            <person name="Hensen N."/>
            <person name="Bonometti L."/>
            <person name="Westerberg I."/>
            <person name="Brannstrom I.O."/>
            <person name="Guillou S."/>
            <person name="Cros-Aarteil S."/>
            <person name="Calhoun S."/>
            <person name="Kuo A."/>
            <person name="Mondo S."/>
            <person name="Pangilinan J."/>
            <person name="Riley R."/>
            <person name="Labutti K."/>
            <person name="Andreopoulos B."/>
            <person name="Lipzen A."/>
            <person name="Chen C."/>
            <person name="Yanf M."/>
            <person name="Daum C."/>
            <person name="Ng V."/>
            <person name="Clum A."/>
            <person name="Steindorff A."/>
            <person name="Ohm R."/>
            <person name="Martin F."/>
            <person name="Silar P."/>
            <person name="Natvig D."/>
            <person name="Lalanne C."/>
            <person name="Gautier V."/>
            <person name="Ament-Velasquez S.L."/>
            <person name="Kruys A."/>
            <person name="Hutchinson M.I."/>
            <person name="Powell A.J."/>
            <person name="Barry K."/>
            <person name="Miller A.N."/>
            <person name="Grigoriev I.V."/>
            <person name="Debuchy R."/>
            <person name="Gladieux P."/>
            <person name="Thoren M.H."/>
            <person name="Johannesson H."/>
        </authorList>
    </citation>
    <scope>NUCLEOTIDE SEQUENCE</scope>
    <source>
        <strain evidence="6">SMH4131-1</strain>
    </source>
</reference>
<keyword evidence="7" id="KW-1185">Reference proteome</keyword>
<dbReference type="Proteomes" id="UP001286456">
    <property type="component" value="Unassembled WGS sequence"/>
</dbReference>
<feature type="compositionally biased region" description="Basic and acidic residues" evidence="4">
    <location>
        <begin position="263"/>
        <end position="312"/>
    </location>
</feature>
<feature type="region of interest" description="Disordered" evidence="4">
    <location>
        <begin position="246"/>
        <end position="312"/>
    </location>
</feature>
<dbReference type="EMBL" id="JAUEPO010000002">
    <property type="protein sequence ID" value="KAK3333345.1"/>
    <property type="molecule type" value="Genomic_DNA"/>
</dbReference>
<feature type="compositionally biased region" description="Basic residues" evidence="4">
    <location>
        <begin position="24"/>
        <end position="40"/>
    </location>
</feature>
<evidence type="ECO:0000256" key="4">
    <source>
        <dbReference type="SAM" id="MobiDB-lite"/>
    </source>
</evidence>
<keyword evidence="3" id="KW-0539">Nucleus</keyword>
<name>A0AAE0IYD5_9PEZI</name>
<feature type="region of interest" description="Disordered" evidence="4">
    <location>
        <begin position="1"/>
        <end position="210"/>
    </location>
</feature>
<evidence type="ECO:0000256" key="2">
    <source>
        <dbReference type="ARBA" id="ARBA00008576"/>
    </source>
</evidence>
<comment type="caution">
    <text evidence="6">The sequence shown here is derived from an EMBL/GenBank/DDBJ whole genome shotgun (WGS) entry which is preliminary data.</text>
</comment>
<feature type="domain" description="Spp2/MOS2 G-patch" evidence="5">
    <location>
        <begin position="201"/>
        <end position="251"/>
    </location>
</feature>
<evidence type="ECO:0000313" key="6">
    <source>
        <dbReference type="EMBL" id="KAK3333345.1"/>
    </source>
</evidence>
<evidence type="ECO:0000259" key="5">
    <source>
        <dbReference type="Pfam" id="PF12656"/>
    </source>
</evidence>
<accession>A0AAE0IYD5</accession>
<gene>
    <name evidence="6" type="ORF">B0T19DRAFT_123566</name>
</gene>
<dbReference type="GO" id="GO:0005634">
    <property type="term" value="C:nucleus"/>
    <property type="evidence" value="ECO:0007669"/>
    <property type="project" value="UniProtKB-SubCell"/>
</dbReference>
<feature type="compositionally biased region" description="Basic and acidic residues" evidence="4">
    <location>
        <begin position="192"/>
        <end position="209"/>
    </location>
</feature>
<dbReference type="Pfam" id="PF12656">
    <property type="entry name" value="G-patch_2"/>
    <property type="match status" value="1"/>
</dbReference>
<protein>
    <recommendedName>
        <fullName evidence="5">Spp2/MOS2 G-patch domain-containing protein</fullName>
    </recommendedName>
</protein>
<dbReference type="AlphaFoldDB" id="A0AAE0IYD5"/>
<evidence type="ECO:0000256" key="1">
    <source>
        <dbReference type="ARBA" id="ARBA00004123"/>
    </source>
</evidence>
<comment type="similarity">
    <text evidence="2">Belongs to the SPP2 family.</text>
</comment>
<feature type="compositionally biased region" description="Basic and acidic residues" evidence="4">
    <location>
        <begin position="74"/>
        <end position="84"/>
    </location>
</feature>
<reference evidence="6" key="1">
    <citation type="journal article" date="2023" name="Mol. Phylogenet. Evol.">
        <title>Genome-scale phylogeny and comparative genomics of the fungal order Sordariales.</title>
        <authorList>
            <person name="Hensen N."/>
            <person name="Bonometti L."/>
            <person name="Westerberg I."/>
            <person name="Brannstrom I.O."/>
            <person name="Guillou S."/>
            <person name="Cros-Aarteil S."/>
            <person name="Calhoun S."/>
            <person name="Haridas S."/>
            <person name="Kuo A."/>
            <person name="Mondo S."/>
            <person name="Pangilinan J."/>
            <person name="Riley R."/>
            <person name="LaButti K."/>
            <person name="Andreopoulos B."/>
            <person name="Lipzen A."/>
            <person name="Chen C."/>
            <person name="Yan M."/>
            <person name="Daum C."/>
            <person name="Ng V."/>
            <person name="Clum A."/>
            <person name="Steindorff A."/>
            <person name="Ohm R.A."/>
            <person name="Martin F."/>
            <person name="Silar P."/>
            <person name="Natvig D.O."/>
            <person name="Lalanne C."/>
            <person name="Gautier V."/>
            <person name="Ament-Velasquez S.L."/>
            <person name="Kruys A."/>
            <person name="Hutchinson M.I."/>
            <person name="Powell A.J."/>
            <person name="Barry K."/>
            <person name="Miller A.N."/>
            <person name="Grigoriev I.V."/>
            <person name="Debuchy R."/>
            <person name="Gladieux P."/>
            <person name="Hiltunen Thoren M."/>
            <person name="Johannesson H."/>
        </authorList>
    </citation>
    <scope>NUCLEOTIDE SEQUENCE</scope>
    <source>
        <strain evidence="6">SMH4131-1</strain>
    </source>
</reference>
<dbReference type="InterPro" id="IPR026822">
    <property type="entry name" value="Spp2/MOS2_G-patch"/>
</dbReference>
<sequence>MSDQDAKSSRVAIQLGAPASSLRGTKKPSRPVHARRHRAHALHDESNSDSEGDEQASAAGRVEAITDYGEDEPSEKRSHNAEHHDKRRRSPDRDHNGAAQEPSSKPSGDREEGDAEPSSDAQDKPVKWGLTINMKTGGASKDKKTTRKQLSHLTQPDEDDDGSSSTGKKPRTIDDDALDALMGSKPAIKRKHDADANAADREPRLEDYRSVPIDDFGATLLKNFGWDGKLRGKVKEATKRANLVGLGATNVKGAEDLGSWDQKPTRDSRPARLEDYRREESKKRQRVDDRHGDSYKRERERERERDREGRDR</sequence>